<dbReference type="Proteomes" id="UP000309594">
    <property type="component" value="Unassembled WGS sequence"/>
</dbReference>
<name>A0A4R0MLB4_9SPHI</name>
<comment type="caution">
    <text evidence="2">The sequence shown here is derived from an EMBL/GenBank/DDBJ whole genome shotgun (WGS) entry which is preliminary data.</text>
</comment>
<proteinExistence type="predicted"/>
<accession>A0A4R0MLB4</accession>
<dbReference type="RefSeq" id="WP_131611700.1">
    <property type="nucleotide sequence ID" value="NZ_SJSM01000023.1"/>
</dbReference>
<gene>
    <name evidence="2" type="ORF">EZ444_22810</name>
    <name evidence="3" type="ORF">FBD94_06635</name>
</gene>
<keyword evidence="4" id="KW-1185">Reference proteome</keyword>
<reference evidence="3 5" key="2">
    <citation type="submission" date="2019-04" db="EMBL/GenBank/DDBJ databases">
        <title>Pedobacter sp. RP-1-16 sp. nov., isolated from Arctic soil.</title>
        <authorList>
            <person name="Dahal R.H."/>
            <person name="Kim D.-U."/>
        </authorList>
    </citation>
    <scope>NUCLEOTIDE SEQUENCE [LARGE SCALE GENOMIC DNA]</scope>
    <source>
        <strain evidence="3 5">RP-1-16</strain>
    </source>
</reference>
<keyword evidence="1" id="KW-0732">Signal</keyword>
<evidence type="ECO:0000313" key="4">
    <source>
        <dbReference type="Proteomes" id="UP000291117"/>
    </source>
</evidence>
<evidence type="ECO:0000313" key="2">
    <source>
        <dbReference type="EMBL" id="TCC87459.1"/>
    </source>
</evidence>
<organism evidence="2 4">
    <name type="scientific">Pedobacter hiemivivus</name>
    <dbReference type="NCBI Taxonomy" id="2530454"/>
    <lineage>
        <taxon>Bacteria</taxon>
        <taxon>Pseudomonadati</taxon>
        <taxon>Bacteroidota</taxon>
        <taxon>Sphingobacteriia</taxon>
        <taxon>Sphingobacteriales</taxon>
        <taxon>Sphingobacteriaceae</taxon>
        <taxon>Pedobacter</taxon>
    </lineage>
</organism>
<evidence type="ECO:0000256" key="1">
    <source>
        <dbReference type="SAM" id="SignalP"/>
    </source>
</evidence>
<dbReference type="EMBL" id="SWDX01000002">
    <property type="protein sequence ID" value="TKC64013.1"/>
    <property type="molecule type" value="Genomic_DNA"/>
</dbReference>
<protein>
    <submittedName>
        <fullName evidence="2">Uncharacterized protein</fullName>
    </submittedName>
</protein>
<sequence length="111" mass="12673">MKFKLLLAAGLMFMTFLTSFTPDDPDYSWYCAYITSGGHSGGELTSCDEQFEARDLHTDDTIKWYVNNVYIGSTRNVSTYVNEGDEIKIVINGHDSNYTYEYYDTIVACEN</sequence>
<dbReference type="Proteomes" id="UP000291117">
    <property type="component" value="Unassembled WGS sequence"/>
</dbReference>
<reference evidence="2 4" key="1">
    <citation type="submission" date="2019-02" db="EMBL/GenBank/DDBJ databases">
        <title>Pedobacter sp. RP-3-8 sp. nov., isolated from Arctic soil.</title>
        <authorList>
            <person name="Dahal R.H."/>
        </authorList>
    </citation>
    <scope>NUCLEOTIDE SEQUENCE [LARGE SCALE GENOMIC DNA]</scope>
    <source>
        <strain evidence="2 4">RP-3-8</strain>
    </source>
</reference>
<feature type="signal peptide" evidence="1">
    <location>
        <begin position="1"/>
        <end position="20"/>
    </location>
</feature>
<evidence type="ECO:0000313" key="5">
    <source>
        <dbReference type="Proteomes" id="UP000309594"/>
    </source>
</evidence>
<feature type="chain" id="PRO_5040597717" evidence="1">
    <location>
        <begin position="21"/>
        <end position="111"/>
    </location>
</feature>
<dbReference type="AlphaFoldDB" id="A0A4R0MLB4"/>
<dbReference type="EMBL" id="SJSM01000023">
    <property type="protein sequence ID" value="TCC87459.1"/>
    <property type="molecule type" value="Genomic_DNA"/>
</dbReference>
<evidence type="ECO:0000313" key="3">
    <source>
        <dbReference type="EMBL" id="TKC64013.1"/>
    </source>
</evidence>
<accession>A0A4U1GLV8</accession>